<dbReference type="PANTHER" id="PTHR35503">
    <property type="entry name" value="OSJNBA0006M15.15 PROTEIN"/>
    <property type="match status" value="1"/>
</dbReference>
<protein>
    <recommendedName>
        <fullName evidence="1">C2 domain-containing protein</fullName>
    </recommendedName>
</protein>
<keyword evidence="3" id="KW-1185">Reference proteome</keyword>
<dbReference type="InterPro" id="IPR035892">
    <property type="entry name" value="C2_domain_sf"/>
</dbReference>
<accession>A0AAV2FQJ6</accession>
<dbReference type="AlphaFoldDB" id="A0AAV2FQJ6"/>
<evidence type="ECO:0000313" key="2">
    <source>
        <dbReference type="EMBL" id="CAL1399863.1"/>
    </source>
</evidence>
<proteinExistence type="predicted"/>
<name>A0AAV2FQJ6_9ROSI</name>
<sequence>MAPTSSYDHEQQLSCEITIHQAKNVEEFMTINKSSYKSKGDLFMRYYLSAGNNKRIQLDTKEIPSTSDHLLWNESVSLDCFGTQDSINSLQTSSVVFELRWRSSKGSTILGLGGSKLVGRAEHPWQSVMDASGMKIEKWVVMNPKER</sequence>
<evidence type="ECO:0000313" key="3">
    <source>
        <dbReference type="Proteomes" id="UP001497516"/>
    </source>
</evidence>
<evidence type="ECO:0000259" key="1">
    <source>
        <dbReference type="PROSITE" id="PS50004"/>
    </source>
</evidence>
<dbReference type="EMBL" id="OZ034820">
    <property type="protein sequence ID" value="CAL1399863.1"/>
    <property type="molecule type" value="Genomic_DNA"/>
</dbReference>
<dbReference type="PANTHER" id="PTHR35503:SF2">
    <property type="entry name" value="OS04G0455700 PROTEIN"/>
    <property type="match status" value="1"/>
</dbReference>
<feature type="domain" description="C2" evidence="1">
    <location>
        <begin position="1"/>
        <end position="140"/>
    </location>
</feature>
<gene>
    <name evidence="2" type="ORF">LTRI10_LOCUS40029</name>
</gene>
<organism evidence="2 3">
    <name type="scientific">Linum trigynum</name>
    <dbReference type="NCBI Taxonomy" id="586398"/>
    <lineage>
        <taxon>Eukaryota</taxon>
        <taxon>Viridiplantae</taxon>
        <taxon>Streptophyta</taxon>
        <taxon>Embryophyta</taxon>
        <taxon>Tracheophyta</taxon>
        <taxon>Spermatophyta</taxon>
        <taxon>Magnoliopsida</taxon>
        <taxon>eudicotyledons</taxon>
        <taxon>Gunneridae</taxon>
        <taxon>Pentapetalae</taxon>
        <taxon>rosids</taxon>
        <taxon>fabids</taxon>
        <taxon>Malpighiales</taxon>
        <taxon>Linaceae</taxon>
        <taxon>Linum</taxon>
    </lineage>
</organism>
<dbReference type="Proteomes" id="UP001497516">
    <property type="component" value="Chromosome 7"/>
</dbReference>
<dbReference type="Gene3D" id="2.60.40.150">
    <property type="entry name" value="C2 domain"/>
    <property type="match status" value="1"/>
</dbReference>
<reference evidence="2 3" key="1">
    <citation type="submission" date="2024-04" db="EMBL/GenBank/DDBJ databases">
        <authorList>
            <person name="Fracassetti M."/>
        </authorList>
    </citation>
    <scope>NUCLEOTIDE SEQUENCE [LARGE SCALE GENOMIC DNA]</scope>
</reference>
<dbReference type="PROSITE" id="PS50004">
    <property type="entry name" value="C2"/>
    <property type="match status" value="1"/>
</dbReference>
<dbReference type="InterPro" id="IPR000008">
    <property type="entry name" value="C2_dom"/>
</dbReference>